<reference evidence="5" key="2">
    <citation type="submission" date="2020-02" db="EMBL/GenBank/DDBJ databases">
        <authorList>
            <person name="Littmann E."/>
            <person name="Sorbara M."/>
        </authorList>
    </citation>
    <scope>NUCLEOTIDE SEQUENCE</scope>
    <source>
        <strain evidence="5">MSK.1.17</strain>
    </source>
</reference>
<dbReference type="Gene3D" id="3.30.420.40">
    <property type="match status" value="2"/>
</dbReference>
<evidence type="ECO:0000313" key="4">
    <source>
        <dbReference type="EMBL" id="MCG4747455.1"/>
    </source>
</evidence>
<dbReference type="AlphaFoldDB" id="A0AAW5BTD1"/>
<dbReference type="InterPro" id="IPR036388">
    <property type="entry name" value="WH-like_DNA-bd_sf"/>
</dbReference>
<keyword evidence="3" id="KW-0859">Xylose metabolism</keyword>
<dbReference type="InterPro" id="IPR000600">
    <property type="entry name" value="ROK"/>
</dbReference>
<dbReference type="EMBL" id="JAAITT010000004">
    <property type="protein sequence ID" value="NSJ47841.1"/>
    <property type="molecule type" value="Genomic_DNA"/>
</dbReference>
<dbReference type="InterPro" id="IPR043129">
    <property type="entry name" value="ATPase_NBD"/>
</dbReference>
<gene>
    <name evidence="5" type="ORF">G5B36_03905</name>
    <name evidence="4" type="ORF">L0N08_18675</name>
</gene>
<organism evidence="4 7">
    <name type="scientific">Enterocloster aldenensis</name>
    <dbReference type="NCBI Taxonomy" id="358742"/>
    <lineage>
        <taxon>Bacteria</taxon>
        <taxon>Bacillati</taxon>
        <taxon>Bacillota</taxon>
        <taxon>Clostridia</taxon>
        <taxon>Lachnospirales</taxon>
        <taxon>Lachnospiraceae</taxon>
        <taxon>Enterocloster</taxon>
    </lineage>
</organism>
<accession>A0AAW5BTD1</accession>
<dbReference type="Pfam" id="PF00480">
    <property type="entry name" value="ROK"/>
    <property type="match status" value="1"/>
</dbReference>
<dbReference type="Gene3D" id="1.10.10.10">
    <property type="entry name" value="Winged helix-like DNA-binding domain superfamily/Winged helix DNA-binding domain"/>
    <property type="match status" value="1"/>
</dbReference>
<evidence type="ECO:0000256" key="1">
    <source>
        <dbReference type="ARBA" id="ARBA00002486"/>
    </source>
</evidence>
<dbReference type="RefSeq" id="WP_165641261.1">
    <property type="nucleotide sequence ID" value="NZ_JAAITT010000004.1"/>
</dbReference>
<comment type="similarity">
    <text evidence="2">Belongs to the ROK (NagC/XylR) family.</text>
</comment>
<proteinExistence type="inferred from homology"/>
<dbReference type="Proteomes" id="UP000669239">
    <property type="component" value="Unassembled WGS sequence"/>
</dbReference>
<reference evidence="5 6" key="1">
    <citation type="journal article" date="2020" name="Cell Host Microbe">
        <title>Functional and Genomic Variation between Human-Derived Isolates of Lachnospiraceae Reveals Inter- and Intra-Species Diversity.</title>
        <authorList>
            <person name="Sorbara M.T."/>
            <person name="Littmann E.R."/>
            <person name="Fontana E."/>
            <person name="Moody T.U."/>
            <person name="Kohout C.E."/>
            <person name="Gjonbalaj M."/>
            <person name="Eaton V."/>
            <person name="Seok R."/>
            <person name="Leiner I.M."/>
            <person name="Pamer E.G."/>
        </authorList>
    </citation>
    <scope>NUCLEOTIDE SEQUENCE [LARGE SCALE GENOMIC DNA]</scope>
    <source>
        <strain evidence="5 6">MSK.1.17</strain>
    </source>
</reference>
<reference evidence="4" key="3">
    <citation type="submission" date="2022-01" db="EMBL/GenBank/DDBJ databases">
        <title>Collection of gut derived symbiotic bacterial strains cultured from healthy donors.</title>
        <authorList>
            <person name="Lin H."/>
            <person name="Kohout C."/>
            <person name="Waligurski E."/>
            <person name="Pamer E.G."/>
        </authorList>
    </citation>
    <scope>NUCLEOTIDE SEQUENCE</scope>
    <source>
        <strain evidence="4">DFI.6.55</strain>
    </source>
</reference>
<protein>
    <submittedName>
        <fullName evidence="4">ROK family transcriptional regulator</fullName>
    </submittedName>
</protein>
<dbReference type="PROSITE" id="PS01125">
    <property type="entry name" value="ROK"/>
    <property type="match status" value="1"/>
</dbReference>
<dbReference type="SUPFAM" id="SSF53067">
    <property type="entry name" value="Actin-like ATPase domain"/>
    <property type="match status" value="2"/>
</dbReference>
<evidence type="ECO:0000256" key="2">
    <source>
        <dbReference type="ARBA" id="ARBA00006479"/>
    </source>
</evidence>
<dbReference type="EMBL" id="JAKNGE010000024">
    <property type="protein sequence ID" value="MCG4747455.1"/>
    <property type="molecule type" value="Genomic_DNA"/>
</dbReference>
<dbReference type="SUPFAM" id="SSF46785">
    <property type="entry name" value="Winged helix' DNA-binding domain"/>
    <property type="match status" value="1"/>
</dbReference>
<dbReference type="Proteomes" id="UP001299608">
    <property type="component" value="Unassembled WGS sequence"/>
</dbReference>
<dbReference type="InterPro" id="IPR049874">
    <property type="entry name" value="ROK_cs"/>
</dbReference>
<keyword evidence="6" id="KW-1185">Reference proteome</keyword>
<comment type="function">
    <text evidence="1">Transcriptional repressor of xylose-utilizing enzymes.</text>
</comment>
<evidence type="ECO:0000313" key="7">
    <source>
        <dbReference type="Proteomes" id="UP001299608"/>
    </source>
</evidence>
<comment type="caution">
    <text evidence="4">The sequence shown here is derived from an EMBL/GenBank/DDBJ whole genome shotgun (WGS) entry which is preliminary data.</text>
</comment>
<sequence length="400" mass="44583">MKKYNQLLIKDNNKKQIYQLIEDFPGISRTQIAEQLKLSKTTVSALVDEMMQEMFVIDEGASESSRQGRKPNSLAVNNSTNYVIVLNWHKDNLEIALVDSAMNIVLCREYDMKNAGDALAGLKGYFEEFREAQCVDIHVMGVCVIVPGMIDEKHDEIISVVLPTESQGNYKISRLRSMLDGYPLAILNDTACFAYAETAFGKLDGENYIYININDGVGAAIIHDRHLLGGASGMATQFGHFSVDRNGCPCACGNRGCLENQIGELALPRQFEEFGLEVPKESGDKLLFKDLAALVRAGDEDALKLMSYMAEDFAYALCNAITLFHPELVIIGGIGRKLGDRFLELLKGKMQQFGFRQFVSDVDVVYTKLGEASVVRGAAKYYINRYFKFNDMEPSQLFCG</sequence>
<dbReference type="Pfam" id="PF13412">
    <property type="entry name" value="HTH_24"/>
    <property type="match status" value="1"/>
</dbReference>
<evidence type="ECO:0000313" key="5">
    <source>
        <dbReference type="EMBL" id="NSJ47841.1"/>
    </source>
</evidence>
<dbReference type="PANTHER" id="PTHR18964">
    <property type="entry name" value="ROK (REPRESSOR, ORF, KINASE) FAMILY"/>
    <property type="match status" value="1"/>
</dbReference>
<dbReference type="InterPro" id="IPR036390">
    <property type="entry name" value="WH_DNA-bd_sf"/>
</dbReference>
<dbReference type="GO" id="GO:0042732">
    <property type="term" value="P:D-xylose metabolic process"/>
    <property type="evidence" value="ECO:0007669"/>
    <property type="project" value="UniProtKB-KW"/>
</dbReference>
<keyword evidence="3" id="KW-0119">Carbohydrate metabolism</keyword>
<dbReference type="PANTHER" id="PTHR18964:SF149">
    <property type="entry name" value="BIFUNCTIONAL UDP-N-ACETYLGLUCOSAMINE 2-EPIMERASE_N-ACETYLMANNOSAMINE KINASE"/>
    <property type="match status" value="1"/>
</dbReference>
<evidence type="ECO:0000256" key="3">
    <source>
        <dbReference type="ARBA" id="ARBA00022629"/>
    </source>
</evidence>
<name>A0AAW5BTD1_9FIRM</name>
<evidence type="ECO:0000313" key="6">
    <source>
        <dbReference type="Proteomes" id="UP000669239"/>
    </source>
</evidence>